<comment type="caution">
    <text evidence="9">The sequence shown here is derived from an EMBL/GenBank/DDBJ whole genome shotgun (WGS) entry which is preliminary data.</text>
</comment>
<evidence type="ECO:0000256" key="4">
    <source>
        <dbReference type="ARBA" id="ARBA00022989"/>
    </source>
</evidence>
<feature type="transmembrane region" description="Helical" evidence="6">
    <location>
        <begin position="328"/>
        <end position="348"/>
    </location>
</feature>
<proteinExistence type="predicted"/>
<dbReference type="InterPro" id="IPR025405">
    <property type="entry name" value="DUF4131"/>
</dbReference>
<gene>
    <name evidence="9" type="ORF">GALL_94690</name>
</gene>
<evidence type="ECO:0000256" key="2">
    <source>
        <dbReference type="ARBA" id="ARBA00022475"/>
    </source>
</evidence>
<feature type="domain" description="ComEC/Rec2-related protein" evidence="7">
    <location>
        <begin position="229"/>
        <end position="497"/>
    </location>
</feature>
<dbReference type="AlphaFoldDB" id="A0A1J5SWA0"/>
<feature type="transmembrane region" description="Helical" evidence="6">
    <location>
        <begin position="51"/>
        <end position="72"/>
    </location>
</feature>
<evidence type="ECO:0000259" key="8">
    <source>
        <dbReference type="Pfam" id="PF13567"/>
    </source>
</evidence>
<name>A0A1J5SWA0_9ZZZZ</name>
<dbReference type="Pfam" id="PF03772">
    <property type="entry name" value="Competence"/>
    <property type="match status" value="1"/>
</dbReference>
<dbReference type="Pfam" id="PF13567">
    <property type="entry name" value="DUF4131"/>
    <property type="match status" value="1"/>
</dbReference>
<evidence type="ECO:0000259" key="7">
    <source>
        <dbReference type="Pfam" id="PF03772"/>
    </source>
</evidence>
<evidence type="ECO:0000256" key="3">
    <source>
        <dbReference type="ARBA" id="ARBA00022692"/>
    </source>
</evidence>
<sequence length="682" mass="77841">MLRLLLPLIAGILVQYYLDINFIIILVVFAVAIIFFLAVNLLNASLKFKLAWLTGICISLIFITTGSTLSYVKNADHKKNNIAKNYTNNAFVIATIQESLIEKTKSFKALGKAESVISNQTNPVKGNILLYFKKDSSKTLLHYGSRIIIHKSLQPIVNAGNPGSFNYKRFCAFQDIYYQVFLNRNDYQILSSENKFFFDDWLQTTRTKVLTVLRQYISNPDAASIAEALLIGYRDDLDKDLVQAYSNTGVVHIIAISGLHIAMIYGLLIFLFRPFNRFGFIKWIRPFVVLIIIWGFTFVAGAVPSILRSAVMFSFIVIGESFSKRINIYNNLAASAFTILLFNPFSLWDVGFQLSYAAVLSIVIFSKHINNWVYFKNKILKYVWELSSVTISAQILTLPLILFYFHQFPGLFLFTNLIAVPLSGLILFIELLLLIVSPLAVTANFVGHATEILISWMNNFILHINSIPFSTWPSLQINIIQTILLYLLIIGLANWLMHKQPKSMIFALSYSLLFFMMRSSDFIKHNQQQKLIVYNVPQHQAIDLIAGRNYQFVGDSILLQDEFLQNFHLKPSRIQHRITAADQLATINYSNNLICSSNKKIVLIDDAINPSDVDKKIKADAIIISQNPKLNINQLAKAFDCNQYIFDASNPLWKIKKWKKDCENLHLRHYSIPEQGAFVMEL</sequence>
<reference evidence="9" key="1">
    <citation type="submission" date="2016-10" db="EMBL/GenBank/DDBJ databases">
        <title>Sequence of Gallionella enrichment culture.</title>
        <authorList>
            <person name="Poehlein A."/>
            <person name="Muehling M."/>
            <person name="Daniel R."/>
        </authorList>
    </citation>
    <scope>NUCLEOTIDE SEQUENCE</scope>
</reference>
<feature type="transmembrane region" description="Helical" evidence="6">
    <location>
        <begin position="20"/>
        <end position="39"/>
    </location>
</feature>
<evidence type="ECO:0000256" key="6">
    <source>
        <dbReference type="SAM" id="Phobius"/>
    </source>
</evidence>
<accession>A0A1J5SWA0</accession>
<feature type="transmembrane region" description="Helical" evidence="6">
    <location>
        <begin position="354"/>
        <end position="375"/>
    </location>
</feature>
<dbReference type="GO" id="GO:0005886">
    <property type="term" value="C:plasma membrane"/>
    <property type="evidence" value="ECO:0007669"/>
    <property type="project" value="UniProtKB-SubCell"/>
</dbReference>
<feature type="transmembrane region" description="Helical" evidence="6">
    <location>
        <begin position="411"/>
        <end position="433"/>
    </location>
</feature>
<dbReference type="InterPro" id="IPR004477">
    <property type="entry name" value="ComEC_N"/>
</dbReference>
<dbReference type="InterPro" id="IPR052159">
    <property type="entry name" value="Competence_DNA_uptake"/>
</dbReference>
<dbReference type="EMBL" id="MLJW01000032">
    <property type="protein sequence ID" value="OIR08301.1"/>
    <property type="molecule type" value="Genomic_DNA"/>
</dbReference>
<organism evidence="9">
    <name type="scientific">mine drainage metagenome</name>
    <dbReference type="NCBI Taxonomy" id="410659"/>
    <lineage>
        <taxon>unclassified sequences</taxon>
        <taxon>metagenomes</taxon>
        <taxon>ecological metagenomes</taxon>
    </lineage>
</organism>
<feature type="transmembrane region" description="Helical" evidence="6">
    <location>
        <begin position="445"/>
        <end position="464"/>
    </location>
</feature>
<feature type="transmembrane region" description="Helical" evidence="6">
    <location>
        <begin position="476"/>
        <end position="496"/>
    </location>
</feature>
<feature type="domain" description="DUF4131" evidence="8">
    <location>
        <begin position="24"/>
        <end position="185"/>
    </location>
</feature>
<dbReference type="PANTHER" id="PTHR30619">
    <property type="entry name" value="DNA INTERNALIZATION/COMPETENCE PROTEIN COMEC/REC2"/>
    <property type="match status" value="1"/>
</dbReference>
<evidence type="ECO:0000256" key="5">
    <source>
        <dbReference type="ARBA" id="ARBA00023136"/>
    </source>
</evidence>
<evidence type="ECO:0000256" key="1">
    <source>
        <dbReference type="ARBA" id="ARBA00004651"/>
    </source>
</evidence>
<keyword evidence="3 6" id="KW-0812">Transmembrane</keyword>
<dbReference type="PANTHER" id="PTHR30619:SF1">
    <property type="entry name" value="RECOMBINATION PROTEIN 2"/>
    <property type="match status" value="1"/>
</dbReference>
<protein>
    <submittedName>
        <fullName evidence="9">ComEC family competence protein</fullName>
    </submittedName>
</protein>
<keyword evidence="4 6" id="KW-1133">Transmembrane helix</keyword>
<comment type="subcellular location">
    <subcellularLocation>
        <location evidence="1">Cell membrane</location>
        <topology evidence="1">Multi-pass membrane protein</topology>
    </subcellularLocation>
</comment>
<evidence type="ECO:0000313" key="9">
    <source>
        <dbReference type="EMBL" id="OIR08301.1"/>
    </source>
</evidence>
<feature type="transmembrane region" description="Helical" evidence="6">
    <location>
        <begin position="249"/>
        <end position="272"/>
    </location>
</feature>
<keyword evidence="5 6" id="KW-0472">Membrane</keyword>
<feature type="transmembrane region" description="Helical" evidence="6">
    <location>
        <begin position="284"/>
        <end position="307"/>
    </location>
</feature>
<keyword evidence="2" id="KW-1003">Cell membrane</keyword>
<dbReference type="NCBIfam" id="TIGR00360">
    <property type="entry name" value="ComEC_N-term"/>
    <property type="match status" value="1"/>
</dbReference>
<feature type="transmembrane region" description="Helical" evidence="6">
    <location>
        <begin position="382"/>
        <end position="405"/>
    </location>
</feature>